<dbReference type="EMBL" id="KV596101">
    <property type="protein sequence ID" value="OPL21030.1"/>
    <property type="molecule type" value="Genomic_DNA"/>
</dbReference>
<feature type="region of interest" description="Disordered" evidence="7">
    <location>
        <begin position="1"/>
        <end position="45"/>
    </location>
</feature>
<sequence length="415" mass="47354">MLKYMMKDLKSSKRTTEMGQTSSVHSPRIDTVPGTSRGRKASVPDTTDGFKAVIENIRQQQHGRKKVISVNRDDVKSVMFPYLKSPNSEFSPLDITFECDGVSEKAVDLGGPSRELFTLLFQEFLQSNLGLFEGKGGYVLPVNNKKAIDAHVFRAFGKAVVLSLSTDPHGPGFPYFPSFIVSYLIGREYLHELSSLFLVNEFLKQFITDITNATTQNDLDEVMGNDDERFTDNCGWPGNERMSNRWSFVQTLLQWDLVDKRRTALDDMKKGLNTFNFLDDTKSLPEFERIFLLRNKQETTANFIQKKLIPEVKKLHTENQEEEKAQQQTVKCLQILEDEEAAYLFQFITGLDDVPPYNFSIQVAFNRKNKKATLPEAITCIQRLLIPLGNKSRLDFYKSFDIAIKMGRLGFSDDS</sequence>
<name>A0A409V7B0_MYTGA</name>
<reference evidence="9 10" key="1">
    <citation type="journal article" date="2016" name="PLoS ONE">
        <title>A First Insight into the Genome of the Filter-Feeder Mussel Mytilus galloprovincialis.</title>
        <authorList>
            <person name="Murgarella M."/>
            <person name="Puiu D."/>
            <person name="Novoa B."/>
            <person name="Figueras A."/>
            <person name="Posada D."/>
            <person name="Canchaya C."/>
        </authorList>
    </citation>
    <scope>NUCLEOTIDE SEQUENCE [LARGE SCALE GENOMIC DNA]</scope>
    <source>
        <tissue evidence="9">Muscle</tissue>
    </source>
</reference>
<dbReference type="GO" id="GO:0006511">
    <property type="term" value="P:ubiquitin-dependent protein catabolic process"/>
    <property type="evidence" value="ECO:0007669"/>
    <property type="project" value="TreeGrafter"/>
</dbReference>
<organism evidence="9 10">
    <name type="scientific">Mytilus galloprovincialis</name>
    <name type="common">Mediterranean mussel</name>
    <dbReference type="NCBI Taxonomy" id="29158"/>
    <lineage>
        <taxon>Eukaryota</taxon>
        <taxon>Metazoa</taxon>
        <taxon>Spiralia</taxon>
        <taxon>Lophotrochozoa</taxon>
        <taxon>Mollusca</taxon>
        <taxon>Bivalvia</taxon>
        <taxon>Autobranchia</taxon>
        <taxon>Pteriomorphia</taxon>
        <taxon>Mytilida</taxon>
        <taxon>Mytiloidea</taxon>
        <taxon>Mytilidae</taxon>
        <taxon>Mytilinae</taxon>
        <taxon>Mytilus</taxon>
    </lineage>
</organism>
<dbReference type="EC" id="2.3.2.26" evidence="3"/>
<evidence type="ECO:0000256" key="4">
    <source>
        <dbReference type="ARBA" id="ARBA00022679"/>
    </source>
</evidence>
<evidence type="ECO:0000313" key="10">
    <source>
        <dbReference type="Proteomes" id="UP000266721"/>
    </source>
</evidence>
<dbReference type="GO" id="GO:0016567">
    <property type="term" value="P:protein ubiquitination"/>
    <property type="evidence" value="ECO:0007669"/>
    <property type="project" value="TreeGrafter"/>
</dbReference>
<dbReference type="Gene3D" id="3.30.2410.10">
    <property type="entry name" value="Hect, E3 ligase catalytic domain"/>
    <property type="match status" value="1"/>
</dbReference>
<keyword evidence="4" id="KW-0808">Transferase</keyword>
<evidence type="ECO:0000256" key="1">
    <source>
        <dbReference type="ARBA" id="ARBA00000885"/>
    </source>
</evidence>
<dbReference type="Pfam" id="PF00632">
    <property type="entry name" value="HECT"/>
    <property type="match status" value="1"/>
</dbReference>
<evidence type="ECO:0000256" key="2">
    <source>
        <dbReference type="ARBA" id="ARBA00004906"/>
    </source>
</evidence>
<dbReference type="InterPro" id="IPR000569">
    <property type="entry name" value="HECT_dom"/>
</dbReference>
<protein>
    <recommendedName>
        <fullName evidence="3">HECT-type E3 ubiquitin transferase</fullName>
        <ecNumber evidence="3">2.3.2.26</ecNumber>
    </recommendedName>
</protein>
<dbReference type="SMART" id="SM00119">
    <property type="entry name" value="HECTc"/>
    <property type="match status" value="1"/>
</dbReference>
<dbReference type="InterPro" id="IPR035983">
    <property type="entry name" value="Hect_E3_ubiquitin_ligase"/>
</dbReference>
<evidence type="ECO:0000256" key="6">
    <source>
        <dbReference type="PROSITE-ProRule" id="PRU00104"/>
    </source>
</evidence>
<keyword evidence="5 6" id="KW-0833">Ubl conjugation pathway</keyword>
<dbReference type="Proteomes" id="UP000266721">
    <property type="component" value="Unassembled WGS sequence"/>
</dbReference>
<feature type="non-terminal residue" evidence="9">
    <location>
        <position position="1"/>
    </location>
</feature>
<dbReference type="PROSITE" id="PS50237">
    <property type="entry name" value="HECT"/>
    <property type="match status" value="1"/>
</dbReference>
<gene>
    <name evidence="9" type="ORF">AM593_07749</name>
</gene>
<evidence type="ECO:0000259" key="8">
    <source>
        <dbReference type="PROSITE" id="PS50237"/>
    </source>
</evidence>
<dbReference type="Gene3D" id="3.90.1750.10">
    <property type="entry name" value="Hect, E3 ligase catalytic domains"/>
    <property type="match status" value="1"/>
</dbReference>
<dbReference type="AlphaFoldDB" id="A0A409V7B0"/>
<evidence type="ECO:0000256" key="7">
    <source>
        <dbReference type="SAM" id="MobiDB-lite"/>
    </source>
</evidence>
<evidence type="ECO:0000256" key="3">
    <source>
        <dbReference type="ARBA" id="ARBA00012485"/>
    </source>
</evidence>
<dbReference type="GO" id="GO:0005737">
    <property type="term" value="C:cytoplasm"/>
    <property type="evidence" value="ECO:0007669"/>
    <property type="project" value="TreeGrafter"/>
</dbReference>
<dbReference type="SUPFAM" id="SSF56204">
    <property type="entry name" value="Hect, E3 ligase catalytic domain"/>
    <property type="match status" value="1"/>
</dbReference>
<keyword evidence="10" id="KW-1185">Reference proteome</keyword>
<feature type="compositionally biased region" description="Basic and acidic residues" evidence="7">
    <location>
        <begin position="1"/>
        <end position="16"/>
    </location>
</feature>
<accession>A0A409V7B0</accession>
<feature type="active site" description="Glycyl thioester intermediate" evidence="6">
    <location>
        <position position="380"/>
    </location>
</feature>
<dbReference type="PANTHER" id="PTHR11254">
    <property type="entry name" value="HECT DOMAIN UBIQUITIN-PROTEIN LIGASE"/>
    <property type="match status" value="1"/>
</dbReference>
<dbReference type="GO" id="GO:0061630">
    <property type="term" value="F:ubiquitin protein ligase activity"/>
    <property type="evidence" value="ECO:0007669"/>
    <property type="project" value="UniProtKB-EC"/>
</dbReference>
<dbReference type="PANTHER" id="PTHR11254:SF440">
    <property type="entry name" value="E3 UBIQUITIN-PROTEIN LIGASE NEDD-4"/>
    <property type="match status" value="1"/>
</dbReference>
<comment type="catalytic activity">
    <reaction evidence="1">
        <text>S-ubiquitinyl-[E2 ubiquitin-conjugating enzyme]-L-cysteine + [acceptor protein]-L-lysine = [E2 ubiquitin-conjugating enzyme]-L-cysteine + N(6)-ubiquitinyl-[acceptor protein]-L-lysine.</text>
        <dbReference type="EC" id="2.3.2.26"/>
    </reaction>
</comment>
<proteinExistence type="predicted"/>
<feature type="domain" description="HECT" evidence="8">
    <location>
        <begin position="83"/>
        <end position="387"/>
    </location>
</feature>
<dbReference type="InterPro" id="IPR050409">
    <property type="entry name" value="E3_ubiq-protein_ligase"/>
</dbReference>
<evidence type="ECO:0000256" key="5">
    <source>
        <dbReference type="ARBA" id="ARBA00022786"/>
    </source>
</evidence>
<evidence type="ECO:0000313" key="9">
    <source>
        <dbReference type="EMBL" id="OPL21030.1"/>
    </source>
</evidence>
<comment type="pathway">
    <text evidence="2">Protein modification; protein ubiquitination.</text>
</comment>